<protein>
    <submittedName>
        <fullName evidence="2">Uncharacterized protein</fullName>
    </submittedName>
</protein>
<gene>
    <name evidence="2" type="ORF">GCM10023167_19970</name>
</gene>
<reference evidence="3" key="1">
    <citation type="journal article" date="2019" name="Int. J. Syst. Evol. Microbiol.">
        <title>The Global Catalogue of Microorganisms (GCM) 10K type strain sequencing project: providing services to taxonomists for standard genome sequencing and annotation.</title>
        <authorList>
            <consortium name="The Broad Institute Genomics Platform"/>
            <consortium name="The Broad Institute Genome Sequencing Center for Infectious Disease"/>
            <person name="Wu L."/>
            <person name="Ma J."/>
        </authorList>
    </citation>
    <scope>NUCLEOTIDE SEQUENCE [LARGE SCALE GENOMIC DNA]</scope>
    <source>
        <strain evidence="3">JCM 17808</strain>
    </source>
</reference>
<evidence type="ECO:0000313" key="3">
    <source>
        <dbReference type="Proteomes" id="UP001500642"/>
    </source>
</evidence>
<sequence>MTTLYLASGIYDLVCLTELLRNGSALPPDDEKVLVAYDSTYAPELNVPLQDSPFAQSMLTHFDAVVDWNAVCWPSHPAHFNVDDENRAAQLRGLIERAWQLDGSPTALVLNSFSDRPAQTIARIWSSSQLTVYMNGPEVYGPLTAENRSLSRPVQACITWDLVPRLEPRTPRGGSPAWQVRSIDSIGTVIDEAVRKNPDADVVPALRPGRRRALIERADLIGMKLATESEERALLDRMLAYAADAGADEVILCDPPSSTGPATTMHSRAEERGLDLFVASPSVPLSFLNRIAEPEITICMTGRGLAEARSAGARRIDAPEAGKLLSGLTQMNDAHRVPLTVLDILYGPSTDPGRPGIERSGASEILDAVVYAMSPQDRRALRTAATAAADAADDDILTRYFTPEARDLLSSASSPRPPTDAGLDRPSENSVAQRAERSPLASIGRRLFGRRQ</sequence>
<comment type="caution">
    <text evidence="2">The sequence shown here is derived from an EMBL/GenBank/DDBJ whole genome shotgun (WGS) entry which is preliminary data.</text>
</comment>
<dbReference type="Proteomes" id="UP001500642">
    <property type="component" value="Unassembled WGS sequence"/>
</dbReference>
<dbReference type="RefSeq" id="WP_345031804.1">
    <property type="nucleotide sequence ID" value="NZ_BAABGL010000015.1"/>
</dbReference>
<evidence type="ECO:0000313" key="2">
    <source>
        <dbReference type="EMBL" id="GAA4392093.1"/>
    </source>
</evidence>
<name>A0ABP8JK95_9MICO</name>
<dbReference type="EMBL" id="BAABGL010000015">
    <property type="protein sequence ID" value="GAA4392093.1"/>
    <property type="molecule type" value="Genomic_DNA"/>
</dbReference>
<feature type="region of interest" description="Disordered" evidence="1">
    <location>
        <begin position="407"/>
        <end position="452"/>
    </location>
</feature>
<keyword evidence="3" id="KW-1185">Reference proteome</keyword>
<organism evidence="2 3">
    <name type="scientific">Brevibacterium pityocampae</name>
    <dbReference type="NCBI Taxonomy" id="506594"/>
    <lineage>
        <taxon>Bacteria</taxon>
        <taxon>Bacillati</taxon>
        <taxon>Actinomycetota</taxon>
        <taxon>Actinomycetes</taxon>
        <taxon>Micrococcales</taxon>
        <taxon>Brevibacteriaceae</taxon>
        <taxon>Brevibacterium</taxon>
    </lineage>
</organism>
<proteinExistence type="predicted"/>
<accession>A0ABP8JK95</accession>
<evidence type="ECO:0000256" key="1">
    <source>
        <dbReference type="SAM" id="MobiDB-lite"/>
    </source>
</evidence>